<protein>
    <recommendedName>
        <fullName evidence="3">Lipopolysaccharide kinase (Kdo/WaaP) family protein</fullName>
    </recommendedName>
</protein>
<dbReference type="RefSeq" id="WP_285722367.1">
    <property type="nucleotide sequence ID" value="NZ_BSDD01000001.1"/>
</dbReference>
<organism evidence="1 2">
    <name type="scientific">Geothrix rubra</name>
    <dbReference type="NCBI Taxonomy" id="2927977"/>
    <lineage>
        <taxon>Bacteria</taxon>
        <taxon>Pseudomonadati</taxon>
        <taxon>Acidobacteriota</taxon>
        <taxon>Holophagae</taxon>
        <taxon>Holophagales</taxon>
        <taxon>Holophagaceae</taxon>
        <taxon>Geothrix</taxon>
    </lineage>
</organism>
<comment type="caution">
    <text evidence="1">The sequence shown here is derived from an EMBL/GenBank/DDBJ whole genome shotgun (WGS) entry which is preliminary data.</text>
</comment>
<evidence type="ECO:0000313" key="1">
    <source>
        <dbReference type="EMBL" id="GLH68772.1"/>
    </source>
</evidence>
<name>A0ABQ5Q2A8_9BACT</name>
<reference evidence="1 2" key="1">
    <citation type="journal article" date="2023" name="Antonie Van Leeuwenhoek">
        <title>Mesoterricola silvestris gen. nov., sp. nov., Mesoterricola sediminis sp. nov., Geothrix oryzae sp. nov., Geothrix edaphica sp. nov., Geothrix rubra sp. nov., and Geothrix limicola sp. nov., six novel members of Acidobacteriota isolated from soils.</title>
        <authorList>
            <person name="Itoh H."/>
            <person name="Sugisawa Y."/>
            <person name="Mise K."/>
            <person name="Xu Z."/>
            <person name="Kuniyasu M."/>
            <person name="Ushijima N."/>
            <person name="Kawano K."/>
            <person name="Kobayashi E."/>
            <person name="Shiratori Y."/>
            <person name="Masuda Y."/>
            <person name="Senoo K."/>
        </authorList>
    </citation>
    <scope>NUCLEOTIDE SEQUENCE [LARGE SCALE GENOMIC DNA]</scope>
    <source>
        <strain evidence="1 2">Red803</strain>
    </source>
</reference>
<accession>A0ABQ5Q2A8</accession>
<evidence type="ECO:0008006" key="3">
    <source>
        <dbReference type="Google" id="ProtNLM"/>
    </source>
</evidence>
<proteinExistence type="predicted"/>
<dbReference type="Proteomes" id="UP001165089">
    <property type="component" value="Unassembled WGS sequence"/>
</dbReference>
<dbReference type="SUPFAM" id="SSF56112">
    <property type="entry name" value="Protein kinase-like (PK-like)"/>
    <property type="match status" value="1"/>
</dbReference>
<dbReference type="Pfam" id="PF06293">
    <property type="entry name" value="Kdo"/>
    <property type="match status" value="1"/>
</dbReference>
<dbReference type="EMBL" id="BSDD01000001">
    <property type="protein sequence ID" value="GLH68772.1"/>
    <property type="molecule type" value="Genomic_DNA"/>
</dbReference>
<keyword evidence="2" id="KW-1185">Reference proteome</keyword>
<gene>
    <name evidence="1" type="ORF">GETHPA_03050</name>
</gene>
<evidence type="ECO:0000313" key="2">
    <source>
        <dbReference type="Proteomes" id="UP001165089"/>
    </source>
</evidence>
<dbReference type="InterPro" id="IPR011009">
    <property type="entry name" value="Kinase-like_dom_sf"/>
</dbReference>
<sequence length="228" mass="25430">MLHDPLVPLTLPDPWPFPRRQAQRPLACREGRDLPGLGSGWRVCAPAGDVDLGSAEGLPGAFGRGGILRAGDAVLRPYRRGGLLRHVNERTYRTSIRFAAEYAVHRALWEAGFPTVEPLAYAWRPHRWGVEGVFITRYAEGEPWPRRWDLSPRVLPALGHALDALCHWGLWAPDLNATNILLPPGGGILLIDWDRARFAPAPDLRARYEARLLRSLRRLGAPPEAFPS</sequence>